<evidence type="ECO:0008006" key="3">
    <source>
        <dbReference type="Google" id="ProtNLM"/>
    </source>
</evidence>
<reference evidence="1 2" key="1">
    <citation type="submission" date="2016-10" db="EMBL/GenBank/DDBJ databases">
        <authorList>
            <person name="de Groot N.N."/>
        </authorList>
    </citation>
    <scope>NUCLEOTIDE SEQUENCE [LARGE SCALE GENOMIC DNA]</scope>
    <source>
        <strain evidence="1 2">DSM 12992</strain>
    </source>
</reference>
<dbReference type="STRING" id="119641.SAMN05421842_10320"/>
<proteinExistence type="predicted"/>
<gene>
    <name evidence="1" type="ORF">SAMN05421842_10320</name>
</gene>
<dbReference type="Pfam" id="PF13151">
    <property type="entry name" value="DUF3990"/>
    <property type="match status" value="1"/>
</dbReference>
<dbReference type="InterPro" id="IPR025051">
    <property type="entry name" value="DUF3990"/>
</dbReference>
<protein>
    <recommendedName>
        <fullName evidence="3">DUF3990 domain-containing protein</fullName>
    </recommendedName>
</protein>
<dbReference type="OrthoDB" id="9813772at2"/>
<evidence type="ECO:0000313" key="1">
    <source>
        <dbReference type="EMBL" id="SFC37742.1"/>
    </source>
</evidence>
<evidence type="ECO:0000313" key="2">
    <source>
        <dbReference type="Proteomes" id="UP000199263"/>
    </source>
</evidence>
<organism evidence="1 2">
    <name type="scientific">Clostridium uliginosum</name>
    <dbReference type="NCBI Taxonomy" id="119641"/>
    <lineage>
        <taxon>Bacteria</taxon>
        <taxon>Bacillati</taxon>
        <taxon>Bacillota</taxon>
        <taxon>Clostridia</taxon>
        <taxon>Eubacteriales</taxon>
        <taxon>Clostridiaceae</taxon>
        <taxon>Clostridium</taxon>
    </lineage>
</organism>
<keyword evidence="2" id="KW-1185">Reference proteome</keyword>
<name>A0A1I1IPW8_9CLOT</name>
<sequence>MILYHGSNMIINEINLNKCRPYKDFGQGFYCTGIKEQAELMAKRVARIYGGDPYVNKFELDENIYKAKELNIKKFESPTGEWAIFVLNNRDRKFQDKNSIECNNDNKYDLVVGPVADDDLALLFRTFTRGLIDIDTLIKEMKYKRFSNQYSFHSKKAIKYLKLVGGN</sequence>
<dbReference type="Proteomes" id="UP000199263">
    <property type="component" value="Unassembled WGS sequence"/>
</dbReference>
<dbReference type="RefSeq" id="WP_090088631.1">
    <property type="nucleotide sequence ID" value="NZ_FOMG01000003.1"/>
</dbReference>
<dbReference type="AlphaFoldDB" id="A0A1I1IPW8"/>
<dbReference type="EMBL" id="FOMG01000003">
    <property type="protein sequence ID" value="SFC37742.1"/>
    <property type="molecule type" value="Genomic_DNA"/>
</dbReference>
<accession>A0A1I1IPW8</accession>